<dbReference type="EC" id="3.4.19.12" evidence="3"/>
<gene>
    <name evidence="13" type="ORF">Z518_10034</name>
</gene>
<dbReference type="InterPro" id="IPR013083">
    <property type="entry name" value="Znf_RING/FYVE/PHD"/>
</dbReference>
<sequence>MALALHMPAAGCEHLDNDSIDKIRQFRESPTTTIDQDFAQYTCLQCPTTGSFPALDKHFSKTKHEFAVTQKSVYCGRCNDLVYDLNLLSNGKKRKLAETNDEDDSYLTANTSQRPCGRSGVRGLFNLGETCYMNAVLQMLVHNPLLASYFLGMGHPIHTCPISKEPEKKNESDSEDEDEEKKEQQTCVACGMTELFSDVTMVDQPLPAHAVNLLFASWKNIPQMSGKGQQDAQEWFTCIIDRLHESVAQYSIPDKTNSIDAVNGVPTVDKQCVCFFHKVFYGRYNSQITCDTCHTVSSREDEFSSISLDFKKQVKKKKKAAKDANAAAAAAAAASAAGGSGGAPETTEKREKDKEKEKEKEPLKIAIPTLHECLRGFTAPEPLSPEQYNCNECKARRSASKQTRLRKLPAILCVHIKRFGMKVLSTGTVVPEKYEGKIDFNLHLDIGPYTTRPPPKAGPANGGGGDVSRDAYIYDLDCVVVHQGEHAQNGHYFAFCRQDSRWFRFDDEIVSATTTEDVMRQEAYLLFYSLRSLERV</sequence>
<evidence type="ECO:0000256" key="2">
    <source>
        <dbReference type="ARBA" id="ARBA00004123"/>
    </source>
</evidence>
<dbReference type="PANTHER" id="PTHR21646">
    <property type="entry name" value="UBIQUITIN CARBOXYL-TERMINAL HYDROLASE"/>
    <property type="match status" value="1"/>
</dbReference>
<evidence type="ECO:0000256" key="7">
    <source>
        <dbReference type="ARBA" id="ARBA00022807"/>
    </source>
</evidence>
<dbReference type="Pfam" id="PF00443">
    <property type="entry name" value="UCH"/>
    <property type="match status" value="1"/>
</dbReference>
<evidence type="ECO:0000256" key="10">
    <source>
        <dbReference type="ARBA" id="ARBA00023242"/>
    </source>
</evidence>
<keyword evidence="10" id="KW-0539">Nucleus</keyword>
<keyword evidence="6" id="KW-0378">Hydrolase</keyword>
<dbReference type="STRING" id="1442369.A0A0D2GRR3"/>
<dbReference type="PANTHER" id="PTHR21646:SF33">
    <property type="entry name" value="UBIQUITIN CARBOXYL-TERMINAL HYDROLASE 22"/>
    <property type="match status" value="1"/>
</dbReference>
<organism evidence="13 14">
    <name type="scientific">Rhinocladiella mackenziei CBS 650.93</name>
    <dbReference type="NCBI Taxonomy" id="1442369"/>
    <lineage>
        <taxon>Eukaryota</taxon>
        <taxon>Fungi</taxon>
        <taxon>Dikarya</taxon>
        <taxon>Ascomycota</taxon>
        <taxon>Pezizomycotina</taxon>
        <taxon>Eurotiomycetes</taxon>
        <taxon>Chaetothyriomycetidae</taxon>
        <taxon>Chaetothyriales</taxon>
        <taxon>Herpotrichiellaceae</taxon>
        <taxon>Rhinocladiella</taxon>
    </lineage>
</organism>
<dbReference type="AlphaFoldDB" id="A0A0D2GRR3"/>
<evidence type="ECO:0000256" key="6">
    <source>
        <dbReference type="ARBA" id="ARBA00022801"/>
    </source>
</evidence>
<feature type="region of interest" description="Disordered" evidence="11">
    <location>
        <begin position="161"/>
        <end position="184"/>
    </location>
</feature>
<dbReference type="InterPro" id="IPR001394">
    <property type="entry name" value="Peptidase_C19_UCH"/>
</dbReference>
<evidence type="ECO:0000256" key="4">
    <source>
        <dbReference type="ARBA" id="ARBA00022670"/>
    </source>
</evidence>
<dbReference type="GO" id="GO:0005634">
    <property type="term" value="C:nucleus"/>
    <property type="evidence" value="ECO:0007669"/>
    <property type="project" value="UniProtKB-SubCell"/>
</dbReference>
<dbReference type="OrthoDB" id="289038at2759"/>
<dbReference type="Gene3D" id="3.90.70.10">
    <property type="entry name" value="Cysteine proteinases"/>
    <property type="match status" value="1"/>
</dbReference>
<keyword evidence="5" id="KW-0833">Ubl conjugation pathway</keyword>
<dbReference type="EMBL" id="KN847482">
    <property type="protein sequence ID" value="KIX00968.1"/>
    <property type="molecule type" value="Genomic_DNA"/>
</dbReference>
<feature type="compositionally biased region" description="Basic and acidic residues" evidence="11">
    <location>
        <begin position="346"/>
        <end position="361"/>
    </location>
</feature>
<evidence type="ECO:0000256" key="5">
    <source>
        <dbReference type="ARBA" id="ARBA00022786"/>
    </source>
</evidence>
<keyword evidence="14" id="KW-1185">Reference proteome</keyword>
<dbReference type="InterPro" id="IPR028889">
    <property type="entry name" value="USP"/>
</dbReference>
<dbReference type="HOGENOM" id="CLU_008279_11_2_1"/>
<dbReference type="InterPro" id="IPR050185">
    <property type="entry name" value="Ub_carboxyl-term_hydrolase"/>
</dbReference>
<dbReference type="GO" id="GO:0006508">
    <property type="term" value="P:proteolysis"/>
    <property type="evidence" value="ECO:0007669"/>
    <property type="project" value="UniProtKB-KW"/>
</dbReference>
<evidence type="ECO:0000256" key="8">
    <source>
        <dbReference type="ARBA" id="ARBA00023015"/>
    </source>
</evidence>
<name>A0A0D2GRR3_9EURO</name>
<evidence type="ECO:0000313" key="13">
    <source>
        <dbReference type="EMBL" id="KIX00968.1"/>
    </source>
</evidence>
<evidence type="ECO:0000256" key="9">
    <source>
        <dbReference type="ARBA" id="ARBA00023163"/>
    </source>
</evidence>
<keyword evidence="7" id="KW-0788">Thiol protease</keyword>
<accession>A0A0D2GRR3</accession>
<dbReference type="GO" id="GO:0016579">
    <property type="term" value="P:protein deubiquitination"/>
    <property type="evidence" value="ECO:0007669"/>
    <property type="project" value="InterPro"/>
</dbReference>
<dbReference type="RefSeq" id="XP_013268104.1">
    <property type="nucleotide sequence ID" value="XM_013412650.1"/>
</dbReference>
<comment type="subcellular location">
    <subcellularLocation>
        <location evidence="2">Nucleus</location>
    </subcellularLocation>
</comment>
<evidence type="ECO:0000313" key="14">
    <source>
        <dbReference type="Proteomes" id="UP000053617"/>
    </source>
</evidence>
<comment type="catalytic activity">
    <reaction evidence="1">
        <text>Thiol-dependent hydrolysis of ester, thioester, amide, peptide and isopeptide bonds formed by the C-terminal Gly of ubiquitin (a 76-residue protein attached to proteins as an intracellular targeting signal).</text>
        <dbReference type="EC" id="3.4.19.12"/>
    </reaction>
</comment>
<dbReference type="GO" id="GO:0004843">
    <property type="term" value="F:cysteine-type deubiquitinase activity"/>
    <property type="evidence" value="ECO:0007669"/>
    <property type="project" value="UniProtKB-EC"/>
</dbReference>
<evidence type="ECO:0000256" key="11">
    <source>
        <dbReference type="SAM" id="MobiDB-lite"/>
    </source>
</evidence>
<evidence type="ECO:0000256" key="1">
    <source>
        <dbReference type="ARBA" id="ARBA00000707"/>
    </source>
</evidence>
<feature type="region of interest" description="Disordered" evidence="11">
    <location>
        <begin position="334"/>
        <end position="361"/>
    </location>
</feature>
<dbReference type="InterPro" id="IPR038765">
    <property type="entry name" value="Papain-like_cys_pep_sf"/>
</dbReference>
<protein>
    <recommendedName>
        <fullName evidence="3">ubiquitinyl hydrolase 1</fullName>
        <ecNumber evidence="3">3.4.19.12</ecNumber>
    </recommendedName>
</protein>
<keyword evidence="9" id="KW-0804">Transcription</keyword>
<dbReference type="Proteomes" id="UP000053617">
    <property type="component" value="Unassembled WGS sequence"/>
</dbReference>
<dbReference type="PROSITE" id="PS50235">
    <property type="entry name" value="USP_3"/>
    <property type="match status" value="1"/>
</dbReference>
<dbReference type="Gene3D" id="3.30.40.10">
    <property type="entry name" value="Zinc/RING finger domain, C3HC4 (zinc finger)"/>
    <property type="match status" value="1"/>
</dbReference>
<reference evidence="13 14" key="1">
    <citation type="submission" date="2015-01" db="EMBL/GenBank/DDBJ databases">
        <title>The Genome Sequence of Rhinocladiella mackenzie CBS 650.93.</title>
        <authorList>
            <consortium name="The Broad Institute Genomics Platform"/>
            <person name="Cuomo C."/>
            <person name="de Hoog S."/>
            <person name="Gorbushina A."/>
            <person name="Stielow B."/>
            <person name="Teixiera M."/>
            <person name="Abouelleil A."/>
            <person name="Chapman S.B."/>
            <person name="Priest M."/>
            <person name="Young S.K."/>
            <person name="Wortman J."/>
            <person name="Nusbaum C."/>
            <person name="Birren B."/>
        </authorList>
    </citation>
    <scope>NUCLEOTIDE SEQUENCE [LARGE SCALE GENOMIC DNA]</scope>
    <source>
        <strain evidence="13 14">CBS 650.93</strain>
    </source>
</reference>
<evidence type="ECO:0000259" key="12">
    <source>
        <dbReference type="PROSITE" id="PS50235"/>
    </source>
</evidence>
<feature type="domain" description="USP" evidence="12">
    <location>
        <begin position="122"/>
        <end position="531"/>
    </location>
</feature>
<dbReference type="SUPFAM" id="SSF54001">
    <property type="entry name" value="Cysteine proteinases"/>
    <property type="match status" value="1"/>
</dbReference>
<dbReference type="GeneID" id="25298105"/>
<evidence type="ECO:0000256" key="3">
    <source>
        <dbReference type="ARBA" id="ARBA00012759"/>
    </source>
</evidence>
<keyword evidence="8" id="KW-0805">Transcription regulation</keyword>
<keyword evidence="4" id="KW-0645">Protease</keyword>
<proteinExistence type="predicted"/>
<dbReference type="PROSITE" id="PS00973">
    <property type="entry name" value="USP_2"/>
    <property type="match status" value="1"/>
</dbReference>
<dbReference type="InterPro" id="IPR018200">
    <property type="entry name" value="USP_CS"/>
</dbReference>
<dbReference type="VEuPathDB" id="FungiDB:Z518_10034"/>